<organism evidence="1">
    <name type="scientific">Ophidiomyces ophidiicola</name>
    <dbReference type="NCBI Taxonomy" id="1387563"/>
    <lineage>
        <taxon>Eukaryota</taxon>
        <taxon>Fungi</taxon>
        <taxon>Dikarya</taxon>
        <taxon>Ascomycota</taxon>
        <taxon>Pezizomycotina</taxon>
        <taxon>Eurotiomycetes</taxon>
        <taxon>Eurotiomycetidae</taxon>
        <taxon>Onygenales</taxon>
        <taxon>Onygenaceae</taxon>
        <taxon>Ophidiomyces</taxon>
    </lineage>
</organism>
<sequence length="415" mass="45544">MAEPAPSSRHRHRRQSEPQPAATASSSSSRLRQHRNSVDRDGLRGLRRRSSAISDTLLETRQSLRSSTDDIIRPRATSHSDESYWQSAPLALALVPAVGGIFFHNGSAILTDVTLLCLAAVILNWSVRLPWDWYHSAQETAPGSDHELDAEDSCDGDIPASTIATVDENAVAPESVPNKTNPAAQARQELHLHESLALISCFTFPILGTWLLHAIRSQLSRPSEGLVSNYNLTIFLLAAEIRPLSHLLTLVQARTLHLQRVVAESAQQPAREGPDATALLDLAKRLENLEARVGDSPSRAVVDRAVHISRRQELHSQQAMETDITALYRAVRKAEKRLAALTFEIDLRFNDIQARVLGDSVDLAARAAQQGLFSSSVQRLENLARSALQHSGTASYVECFAWLPSPLLGLDFISG</sequence>
<gene>
    <name evidence="1" type="ORF">LOY88_003685</name>
</gene>
<protein>
    <submittedName>
        <fullName evidence="1">Uncharacterized protein</fullName>
    </submittedName>
</protein>
<dbReference type="EMBL" id="JALBCA010000050">
    <property type="protein sequence ID" value="KAI2386215.1"/>
    <property type="molecule type" value="Genomic_DNA"/>
</dbReference>
<evidence type="ECO:0000313" key="1">
    <source>
        <dbReference type="EMBL" id="KAI2386215.1"/>
    </source>
</evidence>
<accession>A0ACB8UVM5</accession>
<name>A0ACB8UVM5_9EURO</name>
<reference evidence="1" key="1">
    <citation type="journal article" date="2022" name="bioRxiv">
        <title>Population genetic analysis of Ophidiomyces ophidiicola, the causative agent of snake fungal disease, indicates recent introductions to the USA.</title>
        <authorList>
            <person name="Ladner J.T."/>
            <person name="Palmer J.M."/>
            <person name="Ettinger C.L."/>
            <person name="Stajich J.E."/>
            <person name="Farrell T.M."/>
            <person name="Glorioso B.M."/>
            <person name="Lawson B."/>
            <person name="Price S.J."/>
            <person name="Stengle A.G."/>
            <person name="Grear D.A."/>
            <person name="Lorch J.M."/>
        </authorList>
    </citation>
    <scope>NUCLEOTIDE SEQUENCE</scope>
    <source>
        <strain evidence="1">NWHC 24266-5</strain>
    </source>
</reference>
<comment type="caution">
    <text evidence="1">The sequence shown here is derived from an EMBL/GenBank/DDBJ whole genome shotgun (WGS) entry which is preliminary data.</text>
</comment>
<proteinExistence type="predicted"/>